<keyword evidence="2" id="KW-1185">Reference proteome</keyword>
<name>A0A1S8WR89_OPIVI</name>
<protein>
    <submittedName>
        <fullName evidence="1">Uncharacterized protein</fullName>
    </submittedName>
</protein>
<evidence type="ECO:0000313" key="1">
    <source>
        <dbReference type="EMBL" id="OON16947.1"/>
    </source>
</evidence>
<gene>
    <name evidence="1" type="ORF">X801_07225</name>
</gene>
<dbReference type="EMBL" id="KV896194">
    <property type="protein sequence ID" value="OON16947.1"/>
    <property type="molecule type" value="Genomic_DNA"/>
</dbReference>
<accession>A0A1S8WR89</accession>
<dbReference type="Proteomes" id="UP000243686">
    <property type="component" value="Unassembled WGS sequence"/>
</dbReference>
<organism evidence="1 2">
    <name type="scientific">Opisthorchis viverrini</name>
    <name type="common">Southeast Asian liver fluke</name>
    <dbReference type="NCBI Taxonomy" id="6198"/>
    <lineage>
        <taxon>Eukaryota</taxon>
        <taxon>Metazoa</taxon>
        <taxon>Spiralia</taxon>
        <taxon>Lophotrochozoa</taxon>
        <taxon>Platyhelminthes</taxon>
        <taxon>Trematoda</taxon>
        <taxon>Digenea</taxon>
        <taxon>Opisthorchiida</taxon>
        <taxon>Opisthorchiata</taxon>
        <taxon>Opisthorchiidae</taxon>
        <taxon>Opisthorchis</taxon>
    </lineage>
</organism>
<reference evidence="1 2" key="1">
    <citation type="submission" date="2015-03" db="EMBL/GenBank/DDBJ databases">
        <title>Draft genome of the nematode, Opisthorchis viverrini.</title>
        <authorList>
            <person name="Mitreva M."/>
        </authorList>
    </citation>
    <scope>NUCLEOTIDE SEQUENCE [LARGE SCALE GENOMIC DNA]</scope>
    <source>
        <strain evidence="1">Khon Kaen</strain>
    </source>
</reference>
<dbReference type="AlphaFoldDB" id="A0A1S8WR89"/>
<evidence type="ECO:0000313" key="2">
    <source>
        <dbReference type="Proteomes" id="UP000243686"/>
    </source>
</evidence>
<proteinExistence type="predicted"/>
<sequence>MLLFQRIFANPGTYAVGFDVTDSEEVRLSEKNEPSEFKQKILLPLRSPRIYSSYRSVHQPASLAVHCEQESCFTGYAIGGHNL</sequence>